<evidence type="ECO:0000256" key="6">
    <source>
        <dbReference type="SAM" id="MobiDB-lite"/>
    </source>
</evidence>
<gene>
    <name evidence="8" type="ORF">MNEG_8572</name>
</gene>
<evidence type="ECO:0000313" key="8">
    <source>
        <dbReference type="EMBL" id="KIY99390.1"/>
    </source>
</evidence>
<proteinExistence type="inferred from homology"/>
<dbReference type="GeneID" id="25741448"/>
<dbReference type="EMBL" id="KK101862">
    <property type="protein sequence ID" value="KIY99390.1"/>
    <property type="molecule type" value="Genomic_DNA"/>
</dbReference>
<dbReference type="Proteomes" id="UP000054498">
    <property type="component" value="Unassembled WGS sequence"/>
</dbReference>
<feature type="compositionally biased region" description="Low complexity" evidence="6">
    <location>
        <begin position="63"/>
        <end position="84"/>
    </location>
</feature>
<dbReference type="GO" id="GO:0005384">
    <property type="term" value="F:manganese ion transmembrane transporter activity"/>
    <property type="evidence" value="ECO:0007669"/>
    <property type="project" value="TreeGrafter"/>
</dbReference>
<evidence type="ECO:0000256" key="1">
    <source>
        <dbReference type="ARBA" id="ARBA00004141"/>
    </source>
</evidence>
<evidence type="ECO:0000256" key="7">
    <source>
        <dbReference type="SAM" id="Phobius"/>
    </source>
</evidence>
<keyword evidence="3 7" id="KW-0812">Transmembrane</keyword>
<dbReference type="Pfam" id="PF01169">
    <property type="entry name" value="GDT1"/>
    <property type="match status" value="2"/>
</dbReference>
<evidence type="ECO:0000313" key="9">
    <source>
        <dbReference type="Proteomes" id="UP000054498"/>
    </source>
</evidence>
<dbReference type="AlphaFoldDB" id="A0A0D2MZ14"/>
<evidence type="ECO:0000256" key="2">
    <source>
        <dbReference type="ARBA" id="ARBA00009190"/>
    </source>
</evidence>
<feature type="region of interest" description="Disordered" evidence="6">
    <location>
        <begin position="272"/>
        <end position="293"/>
    </location>
</feature>
<comment type="subcellular location">
    <subcellularLocation>
        <location evidence="1">Membrane</location>
        <topology evidence="1">Multi-pass membrane protein</topology>
    </subcellularLocation>
</comment>
<feature type="region of interest" description="Disordered" evidence="6">
    <location>
        <begin position="51"/>
        <end position="84"/>
    </location>
</feature>
<dbReference type="PROSITE" id="PS01214">
    <property type="entry name" value="UPF0016"/>
    <property type="match status" value="1"/>
</dbReference>
<comment type="similarity">
    <text evidence="2">Belongs to the GDT1 family.</text>
</comment>
<reference evidence="8 9" key="1">
    <citation type="journal article" date="2013" name="BMC Genomics">
        <title>Reconstruction of the lipid metabolism for the microalga Monoraphidium neglectum from its genome sequence reveals characteristics suitable for biofuel production.</title>
        <authorList>
            <person name="Bogen C."/>
            <person name="Al-Dilaimi A."/>
            <person name="Albersmeier A."/>
            <person name="Wichmann J."/>
            <person name="Grundmann M."/>
            <person name="Rupp O."/>
            <person name="Lauersen K.J."/>
            <person name="Blifernez-Klassen O."/>
            <person name="Kalinowski J."/>
            <person name="Goesmann A."/>
            <person name="Mussgnug J.H."/>
            <person name="Kruse O."/>
        </authorList>
    </citation>
    <scope>NUCLEOTIDE SEQUENCE [LARGE SCALE GENOMIC DNA]</scope>
    <source>
        <strain evidence="8 9">SAG 48.87</strain>
    </source>
</reference>
<dbReference type="InterPro" id="IPR049555">
    <property type="entry name" value="GDT1-like_CS"/>
</dbReference>
<dbReference type="PANTHER" id="PTHR12608">
    <property type="entry name" value="TRANSMEMBRANE PROTEIN HTP-1 RELATED"/>
    <property type="match status" value="1"/>
</dbReference>
<dbReference type="InterPro" id="IPR001727">
    <property type="entry name" value="GDT1-like"/>
</dbReference>
<evidence type="ECO:0008006" key="10">
    <source>
        <dbReference type="Google" id="ProtNLM"/>
    </source>
</evidence>
<keyword evidence="4 7" id="KW-1133">Transmembrane helix</keyword>
<dbReference type="GO" id="GO:0032468">
    <property type="term" value="P:Golgi calcium ion homeostasis"/>
    <property type="evidence" value="ECO:0007669"/>
    <property type="project" value="TreeGrafter"/>
</dbReference>
<dbReference type="OrthoDB" id="442680at2759"/>
<feature type="transmembrane region" description="Helical" evidence="7">
    <location>
        <begin position="382"/>
        <end position="403"/>
    </location>
</feature>
<feature type="transmembrane region" description="Helical" evidence="7">
    <location>
        <begin position="163"/>
        <end position="188"/>
    </location>
</feature>
<feature type="transmembrane region" description="Helical" evidence="7">
    <location>
        <begin position="113"/>
        <end position="136"/>
    </location>
</feature>
<feature type="transmembrane region" description="Helical" evidence="7">
    <location>
        <begin position="223"/>
        <end position="243"/>
    </location>
</feature>
<dbReference type="RefSeq" id="XP_013898410.1">
    <property type="nucleotide sequence ID" value="XM_014042956.1"/>
</dbReference>
<dbReference type="GO" id="GO:0005794">
    <property type="term" value="C:Golgi apparatus"/>
    <property type="evidence" value="ECO:0007669"/>
    <property type="project" value="TreeGrafter"/>
</dbReference>
<name>A0A0D2MZ14_9CHLO</name>
<organism evidence="8 9">
    <name type="scientific">Monoraphidium neglectum</name>
    <dbReference type="NCBI Taxonomy" id="145388"/>
    <lineage>
        <taxon>Eukaryota</taxon>
        <taxon>Viridiplantae</taxon>
        <taxon>Chlorophyta</taxon>
        <taxon>core chlorophytes</taxon>
        <taxon>Chlorophyceae</taxon>
        <taxon>CS clade</taxon>
        <taxon>Sphaeropleales</taxon>
        <taxon>Selenastraceae</taxon>
        <taxon>Monoraphidium</taxon>
    </lineage>
</organism>
<dbReference type="PANTHER" id="PTHR12608:SF6">
    <property type="entry name" value="PROTEIN PAM71, CHLOROPLASTIC"/>
    <property type="match status" value="1"/>
</dbReference>
<feature type="compositionally biased region" description="Low complexity" evidence="6">
    <location>
        <begin position="275"/>
        <end position="289"/>
    </location>
</feature>
<dbReference type="GO" id="GO:0032472">
    <property type="term" value="P:Golgi calcium ion transport"/>
    <property type="evidence" value="ECO:0007669"/>
    <property type="project" value="TreeGrafter"/>
</dbReference>
<evidence type="ECO:0000256" key="3">
    <source>
        <dbReference type="ARBA" id="ARBA00022692"/>
    </source>
</evidence>
<keyword evidence="5 7" id="KW-0472">Membrane</keyword>
<protein>
    <recommendedName>
        <fullName evidence="10">GDT1 family protein</fullName>
    </recommendedName>
</protein>
<feature type="transmembrane region" description="Helical" evidence="7">
    <location>
        <begin position="347"/>
        <end position="370"/>
    </location>
</feature>
<accession>A0A0D2MZ14</accession>
<dbReference type="GO" id="GO:0015085">
    <property type="term" value="F:calcium ion transmembrane transporter activity"/>
    <property type="evidence" value="ECO:0007669"/>
    <property type="project" value="TreeGrafter"/>
</dbReference>
<dbReference type="GO" id="GO:0009535">
    <property type="term" value="C:chloroplast thylakoid membrane"/>
    <property type="evidence" value="ECO:0007669"/>
    <property type="project" value="TreeGrafter"/>
</dbReference>
<keyword evidence="9" id="KW-1185">Reference proteome</keyword>
<feature type="transmembrane region" description="Helical" evidence="7">
    <location>
        <begin position="195"/>
        <end position="217"/>
    </location>
</feature>
<evidence type="ECO:0000256" key="4">
    <source>
        <dbReference type="ARBA" id="ARBA00022989"/>
    </source>
</evidence>
<feature type="transmembrane region" description="Helical" evidence="7">
    <location>
        <begin position="308"/>
        <end position="327"/>
    </location>
</feature>
<sequence length="406" mass="40317">MLQQRAAVSLRASHGAPRIASNPACSGWLPLRRASGSAALQAFQSHAEADLAPTQRPRPLQNASAASLGVTGSSSSGSSSGSSSLSSSTSSLDAGVAAANAGAGTSFSWRQGAALGAALAAAGAVGGAVMAGPALAGELAAVANTVAVKIPGLIGDNQFVEGFVSGFLLIFFSEIGDKTFFIALLLALKEDRSAVFAGTFGALAVMTVISVALGQVFHQLDELLPASGVPFDDLVAVALLLFFGISTLKRRRRGPAPLPGARLRRCRGSLESGLAGRPRAAPRRAGAADADARAAEEKEEAGEVVSSLGVAGTSALVASTFGLVFAAEWGDKSFLATIALAAASDPAGVVAGAVAGHGLATGIAVAGGSVLSKYISERTANYIGGSLFLVFAAATVFDIVTGAHGG</sequence>
<evidence type="ECO:0000256" key="5">
    <source>
        <dbReference type="ARBA" id="ARBA00023136"/>
    </source>
</evidence>
<dbReference type="KEGG" id="mng:MNEG_8572"/>